<organism evidence="2 3">
    <name type="scientific">Aureobasidium pullulans</name>
    <name type="common">Black yeast</name>
    <name type="synonym">Pullularia pullulans</name>
    <dbReference type="NCBI Taxonomy" id="5580"/>
    <lineage>
        <taxon>Eukaryota</taxon>
        <taxon>Fungi</taxon>
        <taxon>Dikarya</taxon>
        <taxon>Ascomycota</taxon>
        <taxon>Pezizomycotina</taxon>
        <taxon>Dothideomycetes</taxon>
        <taxon>Dothideomycetidae</taxon>
        <taxon>Dothideales</taxon>
        <taxon>Saccotheciaceae</taxon>
        <taxon>Aureobasidium</taxon>
    </lineage>
</organism>
<sequence>MDATRQVTDPGEYTSLRSALFECKAVFKKFIAEGPELDAVKVTAIQQLQRAQNMMAKVEQADADHVELDELRKLKRKFESTQNNQETLINTLRTERQNDSAELTQLRQAKVLYNDREFEIGRFRAEADQVQRDSAELTRLRLHKTNA</sequence>
<accession>A0A4S9L7N1</accession>
<evidence type="ECO:0000313" key="2">
    <source>
        <dbReference type="EMBL" id="THY25187.1"/>
    </source>
</evidence>
<proteinExistence type="predicted"/>
<comment type="caution">
    <text evidence="2">The sequence shown here is derived from an EMBL/GenBank/DDBJ whole genome shotgun (WGS) entry which is preliminary data.</text>
</comment>
<gene>
    <name evidence="2" type="ORF">D6D01_05151</name>
</gene>
<feature type="coiled-coil region" evidence="1">
    <location>
        <begin position="41"/>
        <end position="109"/>
    </location>
</feature>
<reference evidence="2 3" key="1">
    <citation type="submission" date="2018-10" db="EMBL/GenBank/DDBJ databases">
        <title>Fifty Aureobasidium pullulans genomes reveal a recombining polyextremotolerant generalist.</title>
        <authorList>
            <person name="Gostincar C."/>
            <person name="Turk M."/>
            <person name="Zajc J."/>
            <person name="Gunde-Cimerman N."/>
        </authorList>
    </citation>
    <scope>NUCLEOTIDE SEQUENCE [LARGE SCALE GENOMIC DNA]</scope>
    <source>
        <strain evidence="2 3">EXF-6604</strain>
    </source>
</reference>
<evidence type="ECO:0000313" key="3">
    <source>
        <dbReference type="Proteomes" id="UP000306584"/>
    </source>
</evidence>
<dbReference type="EMBL" id="QZBD01000186">
    <property type="protein sequence ID" value="THY25187.1"/>
    <property type="molecule type" value="Genomic_DNA"/>
</dbReference>
<name>A0A4S9L7N1_AURPU</name>
<dbReference type="AlphaFoldDB" id="A0A4S9L7N1"/>
<protein>
    <submittedName>
        <fullName evidence="2">Uncharacterized protein</fullName>
    </submittedName>
</protein>
<evidence type="ECO:0000256" key="1">
    <source>
        <dbReference type="SAM" id="Coils"/>
    </source>
</evidence>
<dbReference type="Proteomes" id="UP000306584">
    <property type="component" value="Unassembled WGS sequence"/>
</dbReference>
<keyword evidence="1" id="KW-0175">Coiled coil</keyword>